<dbReference type="Proteomes" id="UP001154252">
    <property type="component" value="Unassembled WGS sequence"/>
</dbReference>
<gene>
    <name evidence="6" type="ORF">PEGY_LOCUS8426</name>
</gene>
<protein>
    <recommendedName>
        <fullName evidence="5">Plastocyanin-like domain-containing protein</fullName>
    </recommendedName>
</protein>
<dbReference type="GO" id="GO:0016491">
    <property type="term" value="F:oxidoreductase activity"/>
    <property type="evidence" value="ECO:0007669"/>
    <property type="project" value="UniProtKB-KW"/>
</dbReference>
<reference evidence="6" key="1">
    <citation type="submission" date="2021-07" db="EMBL/GenBank/DDBJ databases">
        <authorList>
            <person name="Branca A.L. A."/>
        </authorList>
    </citation>
    <scope>NUCLEOTIDE SEQUENCE</scope>
</reference>
<keyword evidence="2" id="KW-0479">Metal-binding</keyword>
<dbReference type="PANTHER" id="PTHR11709">
    <property type="entry name" value="MULTI-COPPER OXIDASE"/>
    <property type="match status" value="1"/>
</dbReference>
<evidence type="ECO:0000313" key="7">
    <source>
        <dbReference type="Proteomes" id="UP001154252"/>
    </source>
</evidence>
<evidence type="ECO:0000313" key="6">
    <source>
        <dbReference type="EMBL" id="CAG8906203.1"/>
    </source>
</evidence>
<dbReference type="SUPFAM" id="SSF49503">
    <property type="entry name" value="Cupredoxins"/>
    <property type="match status" value="1"/>
</dbReference>
<dbReference type="Gene3D" id="2.60.40.420">
    <property type="entry name" value="Cupredoxins - blue copper proteins"/>
    <property type="match status" value="1"/>
</dbReference>
<dbReference type="InterPro" id="IPR045087">
    <property type="entry name" value="Cu-oxidase_fam"/>
</dbReference>
<dbReference type="AlphaFoldDB" id="A0A9W4P5V8"/>
<keyword evidence="7" id="KW-1185">Reference proteome</keyword>
<comment type="caution">
    <text evidence="6">The sequence shown here is derived from an EMBL/GenBank/DDBJ whole genome shotgun (WGS) entry which is preliminary data.</text>
</comment>
<dbReference type="EMBL" id="CAJVRC010000888">
    <property type="protein sequence ID" value="CAG8906203.1"/>
    <property type="molecule type" value="Genomic_DNA"/>
</dbReference>
<evidence type="ECO:0000256" key="2">
    <source>
        <dbReference type="ARBA" id="ARBA00022723"/>
    </source>
</evidence>
<feature type="domain" description="Plastocyanin-like" evidence="5">
    <location>
        <begin position="1"/>
        <end position="76"/>
    </location>
</feature>
<accession>A0A9W4P5V8</accession>
<dbReference type="Pfam" id="PF07731">
    <property type="entry name" value="Cu-oxidase_2"/>
    <property type="match status" value="1"/>
</dbReference>
<comment type="similarity">
    <text evidence="1">Belongs to the multicopper oxidase family.</text>
</comment>
<name>A0A9W4P5V8_9EURO</name>
<keyword evidence="4" id="KW-0186">Copper</keyword>
<sequence>MSHPMHLHGHNFWVLGSGNGSFPYDSAKDAPESLINLRNPPYRDTTNLPPSGWAVIRYVTDNPGAWIFHCHIQWHMLVSTNARPSFLNNPKNFGLADITFFSFARAAWHLFLLKGRINFPP</sequence>
<evidence type="ECO:0000259" key="5">
    <source>
        <dbReference type="Pfam" id="PF07731"/>
    </source>
</evidence>
<dbReference type="OrthoDB" id="2121828at2759"/>
<evidence type="ECO:0000256" key="3">
    <source>
        <dbReference type="ARBA" id="ARBA00023002"/>
    </source>
</evidence>
<organism evidence="6 7">
    <name type="scientific">Penicillium egyptiacum</name>
    <dbReference type="NCBI Taxonomy" id="1303716"/>
    <lineage>
        <taxon>Eukaryota</taxon>
        <taxon>Fungi</taxon>
        <taxon>Dikarya</taxon>
        <taxon>Ascomycota</taxon>
        <taxon>Pezizomycotina</taxon>
        <taxon>Eurotiomycetes</taxon>
        <taxon>Eurotiomycetidae</taxon>
        <taxon>Eurotiales</taxon>
        <taxon>Aspergillaceae</taxon>
        <taxon>Penicillium</taxon>
    </lineage>
</organism>
<evidence type="ECO:0000256" key="1">
    <source>
        <dbReference type="ARBA" id="ARBA00010609"/>
    </source>
</evidence>
<dbReference type="GO" id="GO:0005507">
    <property type="term" value="F:copper ion binding"/>
    <property type="evidence" value="ECO:0007669"/>
    <property type="project" value="InterPro"/>
</dbReference>
<keyword evidence="3" id="KW-0560">Oxidoreductase</keyword>
<dbReference type="PANTHER" id="PTHR11709:SF394">
    <property type="entry name" value="FI03373P-RELATED"/>
    <property type="match status" value="1"/>
</dbReference>
<dbReference type="InterPro" id="IPR008972">
    <property type="entry name" value="Cupredoxin"/>
</dbReference>
<evidence type="ECO:0000256" key="4">
    <source>
        <dbReference type="ARBA" id="ARBA00023008"/>
    </source>
</evidence>
<proteinExistence type="inferred from homology"/>
<dbReference type="InterPro" id="IPR011706">
    <property type="entry name" value="Cu-oxidase_C"/>
</dbReference>